<dbReference type="GO" id="GO:0005201">
    <property type="term" value="F:extracellular matrix structural constituent"/>
    <property type="evidence" value="ECO:0007669"/>
    <property type="project" value="TreeGrafter"/>
</dbReference>
<dbReference type="SMART" id="SM01063">
    <property type="entry name" value="CBM49"/>
    <property type="match status" value="1"/>
</dbReference>
<protein>
    <recommendedName>
        <fullName evidence="2">Carbohydrate binding domain-containing protein</fullName>
    </recommendedName>
</protein>
<proteinExistence type="predicted"/>
<dbReference type="InterPro" id="IPR052879">
    <property type="entry name" value="Dd_Spore_Germination_Stalk"/>
</dbReference>
<feature type="signal peptide" evidence="1">
    <location>
        <begin position="1"/>
        <end position="37"/>
    </location>
</feature>
<dbReference type="RefSeq" id="XP_004352172.1">
    <property type="nucleotide sequence ID" value="XM_004352120.1"/>
</dbReference>
<dbReference type="Gene3D" id="2.60.40.290">
    <property type="match status" value="1"/>
</dbReference>
<reference evidence="4" key="1">
    <citation type="journal article" date="2011" name="Genome Res.">
        <title>Phylogeny-wide analysis of social amoeba genomes highlights ancient origins for complex intercellular communication.</title>
        <authorList>
            <person name="Heidel A.J."/>
            <person name="Lawal H.M."/>
            <person name="Felder M."/>
            <person name="Schilde C."/>
            <person name="Helps N.R."/>
            <person name="Tunggal B."/>
            <person name="Rivero F."/>
            <person name="John U."/>
            <person name="Schleicher M."/>
            <person name="Eichinger L."/>
            <person name="Platzer M."/>
            <person name="Noegel A.A."/>
            <person name="Schaap P."/>
            <person name="Gloeckner G."/>
        </authorList>
    </citation>
    <scope>NUCLEOTIDE SEQUENCE [LARGE SCALE GENOMIC DNA]</scope>
    <source>
        <strain evidence="4">SH3</strain>
    </source>
</reference>
<feature type="domain" description="Carbohydrate binding" evidence="2">
    <location>
        <begin position="43"/>
        <end position="131"/>
    </location>
</feature>
<keyword evidence="1" id="KW-0732">Signal</keyword>
<dbReference type="Pfam" id="PF09478">
    <property type="entry name" value="CBM49"/>
    <property type="match status" value="1"/>
</dbReference>
<dbReference type="GO" id="GO:0030198">
    <property type="term" value="P:extracellular matrix organization"/>
    <property type="evidence" value="ECO:0007669"/>
    <property type="project" value="TreeGrafter"/>
</dbReference>
<dbReference type="GO" id="GO:0004553">
    <property type="term" value="F:hydrolase activity, hydrolyzing O-glycosyl compounds"/>
    <property type="evidence" value="ECO:0007669"/>
    <property type="project" value="InterPro"/>
</dbReference>
<dbReference type="EMBL" id="GL883025">
    <property type="protein sequence ID" value="EGG15847.1"/>
    <property type="molecule type" value="Genomic_DNA"/>
</dbReference>
<evidence type="ECO:0000259" key="2">
    <source>
        <dbReference type="SMART" id="SM01063"/>
    </source>
</evidence>
<dbReference type="InterPro" id="IPR012291">
    <property type="entry name" value="CBM2_carb-bd_dom_sf"/>
</dbReference>
<evidence type="ECO:0000256" key="1">
    <source>
        <dbReference type="SAM" id="SignalP"/>
    </source>
</evidence>
<dbReference type="GO" id="GO:0030247">
    <property type="term" value="F:polysaccharide binding"/>
    <property type="evidence" value="ECO:0007669"/>
    <property type="project" value="InterPro"/>
</dbReference>
<name>F4Q7U7_CACFS</name>
<dbReference type="Proteomes" id="UP000007797">
    <property type="component" value="Unassembled WGS sequence"/>
</dbReference>
<sequence>MSIEIWCQWKFYRLNLTKMKAIFALCVMLLALSVAAAQHHNDITINHRMVGSWTDSATGQCFSQFEVTITNACNSARVCSLCIGTDATCRLRDNNSIWNVVRAHNGDITLPANQTINAGASYTFGYIVHGTVAPTLCVKSVSFC</sequence>
<dbReference type="GO" id="GO:0031012">
    <property type="term" value="C:extracellular matrix"/>
    <property type="evidence" value="ECO:0007669"/>
    <property type="project" value="TreeGrafter"/>
</dbReference>
<accession>F4Q7U7</accession>
<evidence type="ECO:0000313" key="3">
    <source>
        <dbReference type="EMBL" id="EGG15847.1"/>
    </source>
</evidence>
<feature type="chain" id="PRO_5003316187" description="Carbohydrate binding domain-containing protein" evidence="1">
    <location>
        <begin position="38"/>
        <end position="144"/>
    </location>
</feature>
<dbReference type="AlphaFoldDB" id="F4Q7U7"/>
<keyword evidence="4" id="KW-1185">Reference proteome</keyword>
<dbReference type="InterPro" id="IPR019028">
    <property type="entry name" value="CBM_49"/>
</dbReference>
<dbReference type="GeneID" id="14868016"/>
<organism evidence="3 4">
    <name type="scientific">Cavenderia fasciculata</name>
    <name type="common">Slime mold</name>
    <name type="synonym">Dictyostelium fasciculatum</name>
    <dbReference type="NCBI Taxonomy" id="261658"/>
    <lineage>
        <taxon>Eukaryota</taxon>
        <taxon>Amoebozoa</taxon>
        <taxon>Evosea</taxon>
        <taxon>Eumycetozoa</taxon>
        <taxon>Dictyostelia</taxon>
        <taxon>Acytosteliales</taxon>
        <taxon>Cavenderiaceae</taxon>
        <taxon>Cavenderia</taxon>
    </lineage>
</organism>
<evidence type="ECO:0000313" key="4">
    <source>
        <dbReference type="Proteomes" id="UP000007797"/>
    </source>
</evidence>
<dbReference type="PANTHER" id="PTHR33239">
    <property type="entry name" value="CELLULOSE-BINDING DOMAIN-CONTAINING PROTEIN-RELATED"/>
    <property type="match status" value="1"/>
</dbReference>
<dbReference type="KEGG" id="dfa:DFA_09516"/>
<gene>
    <name evidence="3" type="ORF">DFA_09516</name>
</gene>